<reference evidence="3 4" key="1">
    <citation type="submission" date="2020-07" db="EMBL/GenBank/DDBJ databases">
        <title>Comparative genomics of pyrophilous fungi reveals a link between fire events and developmental genes.</title>
        <authorList>
            <consortium name="DOE Joint Genome Institute"/>
            <person name="Steindorff A.S."/>
            <person name="Carver A."/>
            <person name="Calhoun S."/>
            <person name="Stillman K."/>
            <person name="Liu H."/>
            <person name="Lipzen A."/>
            <person name="Pangilinan J."/>
            <person name="Labutti K."/>
            <person name="Bruns T.D."/>
            <person name="Grigoriev I.V."/>
        </authorList>
    </citation>
    <scope>NUCLEOTIDE SEQUENCE [LARGE SCALE GENOMIC DNA]</scope>
    <source>
        <strain evidence="3 4">CBS 144469</strain>
    </source>
</reference>
<dbReference type="Proteomes" id="UP000521943">
    <property type="component" value="Unassembled WGS sequence"/>
</dbReference>
<proteinExistence type="predicted"/>
<comment type="caution">
    <text evidence="3">The sequence shown here is derived from an EMBL/GenBank/DDBJ whole genome shotgun (WGS) entry which is preliminary data.</text>
</comment>
<organism evidence="3 4">
    <name type="scientific">Ephemerocybe angulata</name>
    <dbReference type="NCBI Taxonomy" id="980116"/>
    <lineage>
        <taxon>Eukaryota</taxon>
        <taxon>Fungi</taxon>
        <taxon>Dikarya</taxon>
        <taxon>Basidiomycota</taxon>
        <taxon>Agaricomycotina</taxon>
        <taxon>Agaricomycetes</taxon>
        <taxon>Agaricomycetidae</taxon>
        <taxon>Agaricales</taxon>
        <taxon>Agaricineae</taxon>
        <taxon>Psathyrellaceae</taxon>
        <taxon>Ephemerocybe</taxon>
    </lineage>
</organism>
<feature type="region of interest" description="Disordered" evidence="1">
    <location>
        <begin position="152"/>
        <end position="173"/>
    </location>
</feature>
<keyword evidence="4" id="KW-1185">Reference proteome</keyword>
<name>A0A8H6M825_9AGAR</name>
<evidence type="ECO:0000313" key="4">
    <source>
        <dbReference type="Proteomes" id="UP000521943"/>
    </source>
</evidence>
<keyword evidence="2" id="KW-0732">Signal</keyword>
<evidence type="ECO:0000256" key="2">
    <source>
        <dbReference type="SAM" id="SignalP"/>
    </source>
</evidence>
<protein>
    <submittedName>
        <fullName evidence="3">Uncharacterized protein</fullName>
    </submittedName>
</protein>
<gene>
    <name evidence="3" type="ORF">DFP72DRAFT_1102677</name>
</gene>
<sequence>MRTSHPFIALLTALQVLAIAPPTFFAGQVARRGECDSLCDEGSNAFKACGTTSNPDLCSCTTDNYNLMQGCFECLILSAKGRQAALGSIDGESGGGTVEILEEKAQVEEKKFTDACAASGYTLTGAATGGTGTSSGSLSGSSATTVGSSSATLTSSTSSASTTAGTSSAPSTSVAGAKNAAARTSETVWIPPTLFPASSYDQVVIRTVPILSYSSAPPGGVRSSCHAICYNANYPAYIPLSLGACEHLVKGWWVIVSLGNVFAEAIFWICLSALFGGKKWAIYLLAFGFMNHGNAKYFGQHVLDMRPQKMPLGCIPLQHISDLREQRGYQVISIVASVTFATRYRRHNSSLLTIVKREGAMYYFSVGILQLFIGLRYSASSGIKDKYGVVTAIRRFLIPIFADRLLLRLRALRYTETDMVTKAMFDNSARRHFSRMPRSGVQEEERVINSLRNIRMNPIRTRKSAYVL</sequence>
<dbReference type="AlphaFoldDB" id="A0A8H6M825"/>
<feature type="chain" id="PRO_5034520059" evidence="2">
    <location>
        <begin position="19"/>
        <end position="468"/>
    </location>
</feature>
<evidence type="ECO:0000313" key="3">
    <source>
        <dbReference type="EMBL" id="KAF6759318.1"/>
    </source>
</evidence>
<feature type="signal peptide" evidence="2">
    <location>
        <begin position="1"/>
        <end position="18"/>
    </location>
</feature>
<evidence type="ECO:0000256" key="1">
    <source>
        <dbReference type="SAM" id="MobiDB-lite"/>
    </source>
</evidence>
<dbReference type="OrthoDB" id="3017900at2759"/>
<dbReference type="EMBL" id="JACGCI010000016">
    <property type="protein sequence ID" value="KAF6759318.1"/>
    <property type="molecule type" value="Genomic_DNA"/>
</dbReference>
<accession>A0A8H6M825</accession>